<accession>A0A1Y2CK09</accession>
<proteinExistence type="predicted"/>
<keyword evidence="1" id="KW-0472">Membrane</keyword>
<protein>
    <submittedName>
        <fullName evidence="2">Uncharacterized protein</fullName>
    </submittedName>
</protein>
<comment type="caution">
    <text evidence="2">The sequence shown here is derived from an EMBL/GenBank/DDBJ whole genome shotgun (WGS) entry which is preliminary data.</text>
</comment>
<evidence type="ECO:0000256" key="1">
    <source>
        <dbReference type="SAM" id="Phobius"/>
    </source>
</evidence>
<dbReference type="OrthoDB" id="2162212at2759"/>
<name>A0A1Y2CK09_9FUNG</name>
<evidence type="ECO:0000313" key="2">
    <source>
        <dbReference type="EMBL" id="ORY47351.1"/>
    </source>
</evidence>
<keyword evidence="1" id="KW-0812">Transmembrane</keyword>
<sequence>MAMDLLRLLQLDNTSAPSRQRQIKLVLIIAIVLYFGSAFAFTFAFLSTRSTASNTQSEVQDLSVNTASSLPSESLIELPHESMYLTNSTAIVAGTVTKLRVVPNSKPAQRTAYLLVIEHDLERQFLFPSSTDLNDGVEFSINMFVAGTFKAALFSEGLLHHDSAPWELPGWDKKSYFDAPKLDKLHQFELHITEPSATSSPQERLEKHLKKLPICKPAMLENLQQGGRYISSDLFPYTSSSSRAGSRLVFLPATCQLYYYTPQESHTCLHSKNITFLGDSTLEENMTDLVSRLAFKLGDARIPEPVTECPLSKCGNREQSFPMPGRPGKPNNFITHIWGATEIPCWNGQGASAFRNPLFVEWTKFKISYPEFCHHWEDKLSFPAEEYFPKGGRWEQKLSKKQDVLVYTSGLHDLSAFATKPDLNYTLTDYEGQIDYVMKELKDLAKLKVYVAVNPFVGRHGFPARYINDAAKRLSKKHGFLYLDQNGAQLHRLGVSGDPVIGDWIHAHATDHSRTAYTNANSVIFLNALCSK</sequence>
<keyword evidence="1" id="KW-1133">Transmembrane helix</keyword>
<gene>
    <name evidence="2" type="ORF">BCR33DRAFT_848704</name>
</gene>
<reference evidence="2 3" key="1">
    <citation type="submission" date="2016-07" db="EMBL/GenBank/DDBJ databases">
        <title>Pervasive Adenine N6-methylation of Active Genes in Fungi.</title>
        <authorList>
            <consortium name="DOE Joint Genome Institute"/>
            <person name="Mondo S.J."/>
            <person name="Dannebaum R.O."/>
            <person name="Kuo R.C."/>
            <person name="Labutti K."/>
            <person name="Haridas S."/>
            <person name="Kuo A."/>
            <person name="Salamov A."/>
            <person name="Ahrendt S.R."/>
            <person name="Lipzen A."/>
            <person name="Sullivan W."/>
            <person name="Andreopoulos W.B."/>
            <person name="Clum A."/>
            <person name="Lindquist E."/>
            <person name="Daum C."/>
            <person name="Ramamoorthy G.K."/>
            <person name="Gryganskyi A."/>
            <person name="Culley D."/>
            <person name="Magnuson J.K."/>
            <person name="James T.Y."/>
            <person name="O'Malley M.A."/>
            <person name="Stajich J.E."/>
            <person name="Spatafora J.W."/>
            <person name="Visel A."/>
            <person name="Grigoriev I.V."/>
        </authorList>
    </citation>
    <scope>NUCLEOTIDE SEQUENCE [LARGE SCALE GENOMIC DNA]</scope>
    <source>
        <strain evidence="2 3">JEL800</strain>
    </source>
</reference>
<dbReference type="EMBL" id="MCGO01000014">
    <property type="protein sequence ID" value="ORY47351.1"/>
    <property type="molecule type" value="Genomic_DNA"/>
</dbReference>
<evidence type="ECO:0000313" key="3">
    <source>
        <dbReference type="Proteomes" id="UP000193642"/>
    </source>
</evidence>
<dbReference type="Proteomes" id="UP000193642">
    <property type="component" value="Unassembled WGS sequence"/>
</dbReference>
<dbReference type="SUPFAM" id="SSF52266">
    <property type="entry name" value="SGNH hydrolase"/>
    <property type="match status" value="1"/>
</dbReference>
<dbReference type="AlphaFoldDB" id="A0A1Y2CK09"/>
<keyword evidence="3" id="KW-1185">Reference proteome</keyword>
<organism evidence="2 3">
    <name type="scientific">Rhizoclosmatium globosum</name>
    <dbReference type="NCBI Taxonomy" id="329046"/>
    <lineage>
        <taxon>Eukaryota</taxon>
        <taxon>Fungi</taxon>
        <taxon>Fungi incertae sedis</taxon>
        <taxon>Chytridiomycota</taxon>
        <taxon>Chytridiomycota incertae sedis</taxon>
        <taxon>Chytridiomycetes</taxon>
        <taxon>Chytridiales</taxon>
        <taxon>Chytriomycetaceae</taxon>
        <taxon>Rhizoclosmatium</taxon>
    </lineage>
</organism>
<feature type="transmembrane region" description="Helical" evidence="1">
    <location>
        <begin position="25"/>
        <end position="46"/>
    </location>
</feature>